<dbReference type="Proteomes" id="UP000238157">
    <property type="component" value="Unassembled WGS sequence"/>
</dbReference>
<keyword evidence="4" id="KW-1185">Reference proteome</keyword>
<gene>
    <name evidence="3" type="ORF">CLW00_102266</name>
</gene>
<dbReference type="RefSeq" id="WP_106132475.1">
    <property type="nucleotide sequence ID" value="NZ_PVTR01000002.1"/>
</dbReference>
<dbReference type="Gene3D" id="3.40.710.10">
    <property type="entry name" value="DD-peptidase/beta-lactamase superfamily"/>
    <property type="match status" value="1"/>
</dbReference>
<feature type="signal peptide" evidence="1">
    <location>
        <begin position="1"/>
        <end position="20"/>
    </location>
</feature>
<keyword evidence="1" id="KW-0732">Signal</keyword>
<dbReference type="AlphaFoldDB" id="A0A2T0WSX4"/>
<dbReference type="Pfam" id="PF00144">
    <property type="entry name" value="Beta-lactamase"/>
    <property type="match status" value="1"/>
</dbReference>
<accession>A0A2T0WSX4</accession>
<proteinExistence type="predicted"/>
<dbReference type="SUPFAM" id="SSF56601">
    <property type="entry name" value="beta-lactamase/transpeptidase-like"/>
    <property type="match status" value="1"/>
</dbReference>
<dbReference type="PANTHER" id="PTHR46825">
    <property type="entry name" value="D-ALANYL-D-ALANINE-CARBOXYPEPTIDASE/ENDOPEPTIDASE AMPH"/>
    <property type="match status" value="1"/>
</dbReference>
<dbReference type="EMBL" id="PVTR01000002">
    <property type="protein sequence ID" value="PRY89790.1"/>
    <property type="molecule type" value="Genomic_DNA"/>
</dbReference>
<evidence type="ECO:0000256" key="1">
    <source>
        <dbReference type="SAM" id="SignalP"/>
    </source>
</evidence>
<dbReference type="InterPro" id="IPR050491">
    <property type="entry name" value="AmpC-like"/>
</dbReference>
<dbReference type="PANTHER" id="PTHR46825:SF9">
    <property type="entry name" value="BETA-LACTAMASE-RELATED DOMAIN-CONTAINING PROTEIN"/>
    <property type="match status" value="1"/>
</dbReference>
<organism evidence="3 4">
    <name type="scientific">Mongoliibacter ruber</name>
    <dbReference type="NCBI Taxonomy" id="1750599"/>
    <lineage>
        <taxon>Bacteria</taxon>
        <taxon>Pseudomonadati</taxon>
        <taxon>Bacteroidota</taxon>
        <taxon>Cytophagia</taxon>
        <taxon>Cytophagales</taxon>
        <taxon>Cyclobacteriaceae</taxon>
        <taxon>Mongoliibacter</taxon>
    </lineage>
</organism>
<dbReference type="InterPro" id="IPR001466">
    <property type="entry name" value="Beta-lactam-related"/>
</dbReference>
<feature type="domain" description="Beta-lactamase-related" evidence="2">
    <location>
        <begin position="20"/>
        <end position="342"/>
    </location>
</feature>
<sequence length="357" mass="40741">MKQILYLFIALLFYSNQSFGQDSDFTGYATSIVDHNKIEVHTYGFRDQAKEIKYDSLTIQTIASVSKVFIGLSIMKAVELGFVDLETDINEYLNFKIANPNLKSEQKITLRHLATHTSGIRDNEKFYIQGYVKELKSPYSLEEFLHSYFSKKGKRYSKKNFGKSVPGEEYSYSNFASALAAYVIESASKMSFDKFTEKYLFQPLGLKYTHWHYNEMKMEAYSQLFDEKDNPLDFYALATYPDGGLKTNIFDLSKLLQTLIKGYQGDSDLLSEESWKVFFAKNFSETNPIKGMDPSEPNSGIFIIYAKSGSIGHTGSDPGVSTAMFFDPETKQGKIFMANEDLTKHNVGSFKTIWENL</sequence>
<evidence type="ECO:0000313" key="3">
    <source>
        <dbReference type="EMBL" id="PRY89790.1"/>
    </source>
</evidence>
<name>A0A2T0WSX4_9BACT</name>
<evidence type="ECO:0000259" key="2">
    <source>
        <dbReference type="Pfam" id="PF00144"/>
    </source>
</evidence>
<evidence type="ECO:0000313" key="4">
    <source>
        <dbReference type="Proteomes" id="UP000238157"/>
    </source>
</evidence>
<feature type="chain" id="PRO_5015491991" evidence="1">
    <location>
        <begin position="21"/>
        <end position="357"/>
    </location>
</feature>
<comment type="caution">
    <text evidence="3">The sequence shown here is derived from an EMBL/GenBank/DDBJ whole genome shotgun (WGS) entry which is preliminary data.</text>
</comment>
<protein>
    <submittedName>
        <fullName evidence="3">CubicO group peptidase (Beta-lactamase class C family)</fullName>
    </submittedName>
</protein>
<reference evidence="3 4" key="1">
    <citation type="submission" date="2018-03" db="EMBL/GenBank/DDBJ databases">
        <title>Genomic Encyclopedia of Archaeal and Bacterial Type Strains, Phase II (KMG-II): from individual species to whole genera.</title>
        <authorList>
            <person name="Goeker M."/>
        </authorList>
    </citation>
    <scope>NUCLEOTIDE SEQUENCE [LARGE SCALE GENOMIC DNA]</scope>
    <source>
        <strain evidence="3 4">DSM 27929</strain>
    </source>
</reference>
<dbReference type="OrthoDB" id="1522765at2"/>
<dbReference type="InterPro" id="IPR012338">
    <property type="entry name" value="Beta-lactam/transpept-like"/>
</dbReference>